<evidence type="ECO:0000313" key="1">
    <source>
        <dbReference type="EMBL" id="JAH61040.1"/>
    </source>
</evidence>
<dbReference type="AlphaFoldDB" id="A0A0E9U797"/>
<organism evidence="1">
    <name type="scientific">Anguilla anguilla</name>
    <name type="common">European freshwater eel</name>
    <name type="synonym">Muraena anguilla</name>
    <dbReference type="NCBI Taxonomy" id="7936"/>
    <lineage>
        <taxon>Eukaryota</taxon>
        <taxon>Metazoa</taxon>
        <taxon>Chordata</taxon>
        <taxon>Craniata</taxon>
        <taxon>Vertebrata</taxon>
        <taxon>Euteleostomi</taxon>
        <taxon>Actinopterygii</taxon>
        <taxon>Neopterygii</taxon>
        <taxon>Teleostei</taxon>
        <taxon>Anguilliformes</taxon>
        <taxon>Anguillidae</taxon>
        <taxon>Anguilla</taxon>
    </lineage>
</organism>
<accession>A0A0E9U797</accession>
<name>A0A0E9U797_ANGAN</name>
<protein>
    <submittedName>
        <fullName evidence="1">Uncharacterized protein</fullName>
    </submittedName>
</protein>
<reference evidence="1" key="1">
    <citation type="submission" date="2014-11" db="EMBL/GenBank/DDBJ databases">
        <authorList>
            <person name="Amaro Gonzalez C."/>
        </authorList>
    </citation>
    <scope>NUCLEOTIDE SEQUENCE</scope>
</reference>
<sequence>MVCVTFLFLKRVLCENNKTKTRQNWGNQVPCCQCKFMN</sequence>
<reference evidence="1" key="2">
    <citation type="journal article" date="2015" name="Fish Shellfish Immunol.">
        <title>Early steps in the European eel (Anguilla anguilla)-Vibrio vulnificus interaction in the gills: Role of the RtxA13 toxin.</title>
        <authorList>
            <person name="Callol A."/>
            <person name="Pajuelo D."/>
            <person name="Ebbesson L."/>
            <person name="Teles M."/>
            <person name="MacKenzie S."/>
            <person name="Amaro C."/>
        </authorList>
    </citation>
    <scope>NUCLEOTIDE SEQUENCE</scope>
</reference>
<proteinExistence type="predicted"/>
<dbReference type="EMBL" id="GBXM01047537">
    <property type="protein sequence ID" value="JAH61040.1"/>
    <property type="molecule type" value="Transcribed_RNA"/>
</dbReference>